<keyword evidence="1" id="KW-0560">Oxidoreductase</keyword>
<keyword evidence="3" id="KW-0812">Transmembrane</keyword>
<evidence type="ECO:0000313" key="5">
    <source>
        <dbReference type="EMBL" id="REA60911.1"/>
    </source>
</evidence>
<dbReference type="InterPro" id="IPR006140">
    <property type="entry name" value="D-isomer_DH_NAD-bd"/>
</dbReference>
<name>A0A3D8YBT8_9BACT</name>
<sequence>MCATLRTGLSAPRILSPKNGVANAAEIPFSAVLLCMGSGIVVNFLFRNFSLKWTYSRRKTTLLAIIGMLRMMRGESVGNNILVQSRLMTLSGHRFQKSLNLTHMKILIYADLQKQYLEDLIRQLPKDAEIVLKQELSESELKEALKTTEVLIGNPAVELINPVPASIQFWQLENVGFEQYKDLKYSGIAANVGNMSAAACAETIVAGVLGFYRGVHLMVRNQIENKWVGEKLENELSILGEKQVIILGSGAIAEHVKTMLTAFGCRVKMTAKSDPDADIHSFDKLLKQLVYTDLVVNTLPGNLDKYVSAPFFEAVKQGALYASIGRGNTTDETALVEALESGKLCGAVLDVTEKEPLPENRKLWKMTNVILTQHTGAAHSERDRDKVAKFVENIGQYLKGVKVKDQITLTDGY</sequence>
<dbReference type="InterPro" id="IPR036291">
    <property type="entry name" value="NAD(P)-bd_dom_sf"/>
</dbReference>
<reference evidence="5 6" key="1">
    <citation type="submission" date="2018-07" db="EMBL/GenBank/DDBJ databases">
        <title>Dyadobacter roseus sp. nov., isolated from rose rhizosphere soil.</title>
        <authorList>
            <person name="Chen L."/>
        </authorList>
    </citation>
    <scope>NUCLEOTIDE SEQUENCE [LARGE SCALE GENOMIC DNA]</scope>
    <source>
        <strain evidence="5 6">RS19</strain>
    </source>
</reference>
<dbReference type="PANTHER" id="PTHR43333:SF1">
    <property type="entry name" value="D-ISOMER SPECIFIC 2-HYDROXYACID DEHYDROGENASE NAD-BINDING DOMAIN-CONTAINING PROTEIN"/>
    <property type="match status" value="1"/>
</dbReference>
<evidence type="ECO:0000256" key="1">
    <source>
        <dbReference type="ARBA" id="ARBA00023002"/>
    </source>
</evidence>
<organism evidence="5 6">
    <name type="scientific">Dyadobacter luteus</name>
    <dbReference type="NCBI Taxonomy" id="2259619"/>
    <lineage>
        <taxon>Bacteria</taxon>
        <taxon>Pseudomonadati</taxon>
        <taxon>Bacteroidota</taxon>
        <taxon>Cytophagia</taxon>
        <taxon>Cytophagales</taxon>
        <taxon>Spirosomataceae</taxon>
        <taxon>Dyadobacter</taxon>
    </lineage>
</organism>
<evidence type="ECO:0000256" key="3">
    <source>
        <dbReference type="SAM" id="Phobius"/>
    </source>
</evidence>
<keyword evidence="6" id="KW-1185">Reference proteome</keyword>
<dbReference type="Gene3D" id="3.40.50.720">
    <property type="entry name" value="NAD(P)-binding Rossmann-like Domain"/>
    <property type="match status" value="2"/>
</dbReference>
<keyword evidence="3" id="KW-1133">Transmembrane helix</keyword>
<evidence type="ECO:0000256" key="2">
    <source>
        <dbReference type="ARBA" id="ARBA00023027"/>
    </source>
</evidence>
<protein>
    <submittedName>
        <fullName evidence="5">D-2-hydroxyacid dehydrogenase</fullName>
    </submittedName>
</protein>
<dbReference type="Proteomes" id="UP000256373">
    <property type="component" value="Unassembled WGS sequence"/>
</dbReference>
<feature type="domain" description="D-isomer specific 2-hydroxyacid dehydrogenase NAD-binding" evidence="4">
    <location>
        <begin position="206"/>
        <end position="376"/>
    </location>
</feature>
<dbReference type="AlphaFoldDB" id="A0A3D8YBT8"/>
<proteinExistence type="predicted"/>
<evidence type="ECO:0000259" key="4">
    <source>
        <dbReference type="Pfam" id="PF02826"/>
    </source>
</evidence>
<comment type="caution">
    <text evidence="5">The sequence shown here is derived from an EMBL/GenBank/DDBJ whole genome shotgun (WGS) entry which is preliminary data.</text>
</comment>
<dbReference type="EMBL" id="QNUL01000009">
    <property type="protein sequence ID" value="REA60911.1"/>
    <property type="molecule type" value="Genomic_DNA"/>
</dbReference>
<keyword evidence="2" id="KW-0520">NAD</keyword>
<dbReference type="GO" id="GO:0016491">
    <property type="term" value="F:oxidoreductase activity"/>
    <property type="evidence" value="ECO:0007669"/>
    <property type="project" value="UniProtKB-KW"/>
</dbReference>
<feature type="transmembrane region" description="Helical" evidence="3">
    <location>
        <begin position="27"/>
        <end position="49"/>
    </location>
</feature>
<gene>
    <name evidence="5" type="ORF">DSL64_13500</name>
</gene>
<dbReference type="Pfam" id="PF02826">
    <property type="entry name" value="2-Hacid_dh_C"/>
    <property type="match status" value="1"/>
</dbReference>
<dbReference type="PANTHER" id="PTHR43333">
    <property type="entry name" value="2-HACID_DH_C DOMAIN-CONTAINING PROTEIN"/>
    <property type="match status" value="1"/>
</dbReference>
<accession>A0A3D8YBT8</accession>
<dbReference type="SUPFAM" id="SSF51735">
    <property type="entry name" value="NAD(P)-binding Rossmann-fold domains"/>
    <property type="match status" value="1"/>
</dbReference>
<keyword evidence="3" id="KW-0472">Membrane</keyword>
<dbReference type="GO" id="GO:0051287">
    <property type="term" value="F:NAD binding"/>
    <property type="evidence" value="ECO:0007669"/>
    <property type="project" value="InterPro"/>
</dbReference>
<evidence type="ECO:0000313" key="6">
    <source>
        <dbReference type="Proteomes" id="UP000256373"/>
    </source>
</evidence>